<accession>A0A382NA30</accession>
<comment type="similarity">
    <text evidence="1">Belongs to the universal stress protein A family.</text>
</comment>
<evidence type="ECO:0000259" key="2">
    <source>
        <dbReference type="Pfam" id="PF00582"/>
    </source>
</evidence>
<evidence type="ECO:0000256" key="1">
    <source>
        <dbReference type="ARBA" id="ARBA00008791"/>
    </source>
</evidence>
<feature type="domain" description="UspA" evidence="2">
    <location>
        <begin position="1"/>
        <end position="132"/>
    </location>
</feature>
<dbReference type="SUPFAM" id="SSF52402">
    <property type="entry name" value="Adenine nucleotide alpha hydrolases-like"/>
    <property type="match status" value="1"/>
</dbReference>
<reference evidence="3" key="1">
    <citation type="submission" date="2018-05" db="EMBL/GenBank/DDBJ databases">
        <authorList>
            <person name="Lanie J.A."/>
            <person name="Ng W.-L."/>
            <person name="Kazmierczak K.M."/>
            <person name="Andrzejewski T.M."/>
            <person name="Davidsen T.M."/>
            <person name="Wayne K.J."/>
            <person name="Tettelin H."/>
            <person name="Glass J.I."/>
            <person name="Rusch D."/>
            <person name="Podicherti R."/>
            <person name="Tsui H.-C.T."/>
            <person name="Winkler M.E."/>
        </authorList>
    </citation>
    <scope>NUCLEOTIDE SEQUENCE</scope>
</reference>
<sequence>MKKILVAVDFSDASITAVRQALVLVEALDSVVTLLHVLHVPAEDSGFYSSRKLGKKLFRNIEEAATGMMAEFVGKHTKKAKAKVQTQILPGLPGDEIVRQARKLKADLGVIGTRGHSGLKRFLLGSVAEHVIPRRAASWDGACPQSLFHQLVRPASQRHGVGNRGRSHLPISAGCALVTCQSVRESGNLRTWIPGW</sequence>
<dbReference type="PRINTS" id="PR01438">
    <property type="entry name" value="UNVRSLSTRESS"/>
</dbReference>
<gene>
    <name evidence="3" type="ORF">METZ01_LOCUS309941</name>
</gene>
<name>A0A382NA30_9ZZZZ</name>
<dbReference type="PANTHER" id="PTHR46268">
    <property type="entry name" value="STRESS RESPONSE PROTEIN NHAX"/>
    <property type="match status" value="1"/>
</dbReference>
<dbReference type="Pfam" id="PF00582">
    <property type="entry name" value="Usp"/>
    <property type="match status" value="1"/>
</dbReference>
<dbReference type="CDD" id="cd00293">
    <property type="entry name" value="USP-like"/>
    <property type="match status" value="1"/>
</dbReference>
<dbReference type="Gene3D" id="3.40.50.620">
    <property type="entry name" value="HUPs"/>
    <property type="match status" value="1"/>
</dbReference>
<organism evidence="3">
    <name type="scientific">marine metagenome</name>
    <dbReference type="NCBI Taxonomy" id="408172"/>
    <lineage>
        <taxon>unclassified sequences</taxon>
        <taxon>metagenomes</taxon>
        <taxon>ecological metagenomes</taxon>
    </lineage>
</organism>
<dbReference type="InterPro" id="IPR006015">
    <property type="entry name" value="Universal_stress_UspA"/>
</dbReference>
<dbReference type="EMBL" id="UINC01098514">
    <property type="protein sequence ID" value="SVC57087.1"/>
    <property type="molecule type" value="Genomic_DNA"/>
</dbReference>
<protein>
    <recommendedName>
        <fullName evidence="2">UspA domain-containing protein</fullName>
    </recommendedName>
</protein>
<dbReference type="InterPro" id="IPR006016">
    <property type="entry name" value="UspA"/>
</dbReference>
<evidence type="ECO:0000313" key="3">
    <source>
        <dbReference type="EMBL" id="SVC57087.1"/>
    </source>
</evidence>
<dbReference type="AlphaFoldDB" id="A0A382NA30"/>
<dbReference type="PANTHER" id="PTHR46268:SF6">
    <property type="entry name" value="UNIVERSAL STRESS PROTEIN UP12"/>
    <property type="match status" value="1"/>
</dbReference>
<proteinExistence type="inferred from homology"/>
<dbReference type="InterPro" id="IPR014729">
    <property type="entry name" value="Rossmann-like_a/b/a_fold"/>
</dbReference>